<evidence type="ECO:0000313" key="4">
    <source>
        <dbReference type="Proteomes" id="UP000244908"/>
    </source>
</evidence>
<dbReference type="OrthoDB" id="9807387at2"/>
<dbReference type="Proteomes" id="UP000244908">
    <property type="component" value="Chromosome"/>
</dbReference>
<name>A0A2Y9TVT0_9GAMM</name>
<proteinExistence type="predicted"/>
<dbReference type="Gene3D" id="3.40.50.850">
    <property type="entry name" value="Isochorismatase-like"/>
    <property type="match status" value="1"/>
</dbReference>
<sequence length="193" mass="21309">MSSALIIIDLIEEIVGEHGRSNSSHQQVQARRLIPLTNQAVAFARRHHVPVIWVKVGFADDYHDIPPYSPLFNLAKKNGALRLSDSGCQWVKDLDVQPEDEVVIKKAISAFAGNNLYDWLTGRGYDHILLGGVSSLMAIQSTARQAHDLGFKVTVLEDLCAAASPELHQQSMQSLTPLAEITTSMQWQEHSAS</sequence>
<dbReference type="RefSeq" id="WP_108899728.1">
    <property type="nucleotide sequence ID" value="NZ_CP029185.2"/>
</dbReference>
<keyword evidence="4" id="KW-1185">Reference proteome</keyword>
<evidence type="ECO:0000313" key="3">
    <source>
        <dbReference type="EMBL" id="AWH87640.1"/>
    </source>
</evidence>
<dbReference type="InterPro" id="IPR050272">
    <property type="entry name" value="Isochorismatase-like_hydrls"/>
</dbReference>
<gene>
    <name evidence="3" type="ORF">HYN51_03095</name>
</gene>
<dbReference type="InterPro" id="IPR000868">
    <property type="entry name" value="Isochorismatase-like_dom"/>
</dbReference>
<organism evidence="3 4">
    <name type="scientific">Limnobaculum parvum</name>
    <dbReference type="NCBI Taxonomy" id="2172103"/>
    <lineage>
        <taxon>Bacteria</taxon>
        <taxon>Pseudomonadati</taxon>
        <taxon>Pseudomonadota</taxon>
        <taxon>Gammaproteobacteria</taxon>
        <taxon>Enterobacterales</taxon>
        <taxon>Budviciaceae</taxon>
        <taxon>Limnobaculum</taxon>
    </lineage>
</organism>
<dbReference type="GO" id="GO:0016787">
    <property type="term" value="F:hydrolase activity"/>
    <property type="evidence" value="ECO:0007669"/>
    <property type="project" value="UniProtKB-KW"/>
</dbReference>
<dbReference type="KEGG" id="lpv:HYN51_03095"/>
<reference evidence="3 4" key="1">
    <citation type="journal article" date="2019" name="Int. J. Syst. Evol. Microbiol.">
        <title>Limnobaculum parvum gen. nov., sp. nov., isolated from a freshwater lake.</title>
        <authorList>
            <person name="Baek C."/>
            <person name="Shin S.K."/>
            <person name="Yi H."/>
        </authorList>
    </citation>
    <scope>NUCLEOTIDE SEQUENCE [LARGE SCALE GENOMIC DNA]</scope>
    <source>
        <strain evidence="3 4">HYN0051</strain>
    </source>
</reference>
<dbReference type="PANTHER" id="PTHR43540">
    <property type="entry name" value="PEROXYUREIDOACRYLATE/UREIDOACRYLATE AMIDOHYDROLASE-RELATED"/>
    <property type="match status" value="1"/>
</dbReference>
<dbReference type="InterPro" id="IPR036380">
    <property type="entry name" value="Isochorismatase-like_sf"/>
</dbReference>
<evidence type="ECO:0000259" key="2">
    <source>
        <dbReference type="Pfam" id="PF00857"/>
    </source>
</evidence>
<dbReference type="EMBL" id="CP029185">
    <property type="protein sequence ID" value="AWH87640.1"/>
    <property type="molecule type" value="Genomic_DNA"/>
</dbReference>
<accession>A0A2Y9TVT0</accession>
<dbReference type="AlphaFoldDB" id="A0A2Y9TVT0"/>
<dbReference type="Pfam" id="PF00857">
    <property type="entry name" value="Isochorismatase"/>
    <property type="match status" value="1"/>
</dbReference>
<dbReference type="SUPFAM" id="SSF52499">
    <property type="entry name" value="Isochorismatase-like hydrolases"/>
    <property type="match status" value="1"/>
</dbReference>
<dbReference type="CDD" id="cd00431">
    <property type="entry name" value="cysteine_hydrolases"/>
    <property type="match status" value="1"/>
</dbReference>
<dbReference type="PANTHER" id="PTHR43540:SF1">
    <property type="entry name" value="ISOCHORISMATASE HYDROLASE"/>
    <property type="match status" value="1"/>
</dbReference>
<keyword evidence="1 3" id="KW-0378">Hydrolase</keyword>
<evidence type="ECO:0000256" key="1">
    <source>
        <dbReference type="ARBA" id="ARBA00022801"/>
    </source>
</evidence>
<protein>
    <submittedName>
        <fullName evidence="3">Cysteine hydrolase</fullName>
    </submittedName>
</protein>
<feature type="domain" description="Isochorismatase-like" evidence="2">
    <location>
        <begin position="3"/>
        <end position="184"/>
    </location>
</feature>